<reference evidence="9 10" key="1">
    <citation type="submission" date="2012-06" db="EMBL/GenBank/DDBJ databases">
        <title>The complete chromosome of genome of Turneriella parva DSM 21527.</title>
        <authorList>
            <consortium name="US DOE Joint Genome Institute (JGI-PGF)"/>
            <person name="Lucas S."/>
            <person name="Han J."/>
            <person name="Lapidus A."/>
            <person name="Bruce D."/>
            <person name="Goodwin L."/>
            <person name="Pitluck S."/>
            <person name="Peters L."/>
            <person name="Kyrpides N."/>
            <person name="Mavromatis K."/>
            <person name="Ivanova N."/>
            <person name="Mikhailova N."/>
            <person name="Chertkov O."/>
            <person name="Detter J.C."/>
            <person name="Tapia R."/>
            <person name="Han C."/>
            <person name="Land M."/>
            <person name="Hauser L."/>
            <person name="Markowitz V."/>
            <person name="Cheng J.-F."/>
            <person name="Hugenholtz P."/>
            <person name="Woyke T."/>
            <person name="Wu D."/>
            <person name="Gronow S."/>
            <person name="Wellnitz S."/>
            <person name="Brambilla E."/>
            <person name="Klenk H.-P."/>
            <person name="Eisen J.A."/>
        </authorList>
    </citation>
    <scope>NUCLEOTIDE SEQUENCE [LARGE SCALE GENOMIC DNA]</scope>
    <source>
        <strain evidence="10">ATCC BAA-1111 / DSM 21527 / NCTC 11395 / H</strain>
    </source>
</reference>
<dbReference type="InterPro" id="IPR049083">
    <property type="entry name" value="TACO1_YebC_N"/>
</dbReference>
<dbReference type="OrthoDB" id="9781053at2"/>
<evidence type="ECO:0000313" key="10">
    <source>
        <dbReference type="Proteomes" id="UP000006048"/>
    </source>
</evidence>
<feature type="domain" description="TACO1/YebC-like second and third" evidence="7">
    <location>
        <begin position="82"/>
        <end position="242"/>
    </location>
</feature>
<keyword evidence="2 6" id="KW-0963">Cytoplasm</keyword>
<evidence type="ECO:0000259" key="8">
    <source>
        <dbReference type="Pfam" id="PF20772"/>
    </source>
</evidence>
<dbReference type="SUPFAM" id="SSF75625">
    <property type="entry name" value="YebC-like"/>
    <property type="match status" value="1"/>
</dbReference>
<dbReference type="STRING" id="869212.Turpa_2043"/>
<dbReference type="RefSeq" id="WP_014803195.1">
    <property type="nucleotide sequence ID" value="NC_018020.1"/>
</dbReference>
<dbReference type="Proteomes" id="UP000006048">
    <property type="component" value="Chromosome"/>
</dbReference>
<dbReference type="FunFam" id="1.10.10.200:FF:000002">
    <property type="entry name" value="Probable transcriptional regulatory protein CLM62_37755"/>
    <property type="match status" value="1"/>
</dbReference>
<dbReference type="GO" id="GO:0003677">
    <property type="term" value="F:DNA binding"/>
    <property type="evidence" value="ECO:0007669"/>
    <property type="project" value="UniProtKB-UniRule"/>
</dbReference>
<protein>
    <recommendedName>
        <fullName evidence="6">Probable transcriptional regulatory protein Turpa_2043</fullName>
    </recommendedName>
</protein>
<dbReference type="InterPro" id="IPR048300">
    <property type="entry name" value="TACO1_YebC-like_2nd/3rd_dom"/>
</dbReference>
<evidence type="ECO:0000256" key="4">
    <source>
        <dbReference type="ARBA" id="ARBA00023125"/>
    </source>
</evidence>
<dbReference type="FunFam" id="3.30.70.980:FF:000002">
    <property type="entry name" value="Probable transcriptional regulatory protein YebC"/>
    <property type="match status" value="1"/>
</dbReference>
<dbReference type="KEGG" id="tpx:Turpa_2043"/>
<dbReference type="HOGENOM" id="CLU_062974_2_2_12"/>
<dbReference type="HAMAP" id="MF_00693">
    <property type="entry name" value="Transcrip_reg_TACO1"/>
    <property type="match status" value="1"/>
</dbReference>
<dbReference type="PANTHER" id="PTHR12532:SF6">
    <property type="entry name" value="TRANSCRIPTIONAL REGULATORY PROTEIN YEBC-RELATED"/>
    <property type="match status" value="1"/>
</dbReference>
<dbReference type="GO" id="GO:0005829">
    <property type="term" value="C:cytosol"/>
    <property type="evidence" value="ECO:0007669"/>
    <property type="project" value="TreeGrafter"/>
</dbReference>
<sequence>MAGHSKWKNIQHRKGAADAKRGAMFTKLAKEIMVAAKLGGGDESANPRLRTATLKARQNSMPKDNIERAIKKGTGELEGVTYEEGVYEGYGPGGIAIMVEVLTDKKSRTVPELKSTFKTNGGTMAEANAVAYLFDKKGLILVEGDNITEDDVMEIALDAGAEDIEKDDEKVFAVKTSVNDFHAVLSAMEPKLAAKGYKIVESALKYIPQTTITVEGEKAKEALELIEALEDNDDVQNVYTNLELTDAMMA</sequence>
<evidence type="ECO:0000256" key="5">
    <source>
        <dbReference type="ARBA" id="ARBA00023163"/>
    </source>
</evidence>
<evidence type="ECO:0000256" key="1">
    <source>
        <dbReference type="ARBA" id="ARBA00008724"/>
    </source>
</evidence>
<dbReference type="EMBL" id="CP002959">
    <property type="protein sequence ID" value="AFM12689.1"/>
    <property type="molecule type" value="Genomic_DNA"/>
</dbReference>
<name>I4B5Y2_TURPD</name>
<accession>I4B5Y2</accession>
<evidence type="ECO:0000256" key="6">
    <source>
        <dbReference type="HAMAP-Rule" id="MF_00693"/>
    </source>
</evidence>
<dbReference type="Pfam" id="PF20772">
    <property type="entry name" value="TACO1_YebC_N"/>
    <property type="match status" value="1"/>
</dbReference>
<dbReference type="InterPro" id="IPR029072">
    <property type="entry name" value="YebC-like"/>
</dbReference>
<evidence type="ECO:0000259" key="7">
    <source>
        <dbReference type="Pfam" id="PF01709"/>
    </source>
</evidence>
<comment type="subcellular location">
    <subcellularLocation>
        <location evidence="6">Cytoplasm</location>
    </subcellularLocation>
</comment>
<dbReference type="InterPro" id="IPR002876">
    <property type="entry name" value="Transcrip_reg_TACO1-like"/>
</dbReference>
<dbReference type="InterPro" id="IPR026564">
    <property type="entry name" value="Transcrip_reg_TACO1-like_dom3"/>
</dbReference>
<dbReference type="NCBIfam" id="NF001030">
    <property type="entry name" value="PRK00110.1"/>
    <property type="match status" value="1"/>
</dbReference>
<comment type="similarity">
    <text evidence="1 6">Belongs to the TACO1 family.</text>
</comment>
<evidence type="ECO:0000256" key="2">
    <source>
        <dbReference type="ARBA" id="ARBA00022490"/>
    </source>
</evidence>
<proteinExistence type="inferred from homology"/>
<dbReference type="PANTHER" id="PTHR12532">
    <property type="entry name" value="TRANSLATIONAL ACTIVATOR OF CYTOCHROME C OXIDASE 1"/>
    <property type="match status" value="1"/>
</dbReference>
<dbReference type="NCBIfam" id="NF009044">
    <property type="entry name" value="PRK12378.1"/>
    <property type="match status" value="1"/>
</dbReference>
<dbReference type="Pfam" id="PF01709">
    <property type="entry name" value="Transcrip_reg"/>
    <property type="match status" value="1"/>
</dbReference>
<evidence type="ECO:0000256" key="3">
    <source>
        <dbReference type="ARBA" id="ARBA00023015"/>
    </source>
</evidence>
<gene>
    <name evidence="9" type="ordered locus">Turpa_2043</name>
</gene>
<keyword evidence="4 6" id="KW-0238">DNA-binding</keyword>
<keyword evidence="10" id="KW-1185">Reference proteome</keyword>
<evidence type="ECO:0000313" key="9">
    <source>
        <dbReference type="EMBL" id="AFM12689.1"/>
    </source>
</evidence>
<keyword evidence="5 6" id="KW-0804">Transcription</keyword>
<feature type="domain" description="TACO1/YebC-like N-terminal" evidence="8">
    <location>
        <begin position="5"/>
        <end position="76"/>
    </location>
</feature>
<dbReference type="NCBIfam" id="TIGR01033">
    <property type="entry name" value="YebC/PmpR family DNA-binding transcriptional regulator"/>
    <property type="match status" value="1"/>
</dbReference>
<dbReference type="AlphaFoldDB" id="I4B5Y2"/>
<dbReference type="Gene3D" id="1.10.10.200">
    <property type="match status" value="1"/>
</dbReference>
<dbReference type="InterPro" id="IPR017856">
    <property type="entry name" value="Integrase-like_N"/>
</dbReference>
<keyword evidence="3 6" id="KW-0805">Transcription regulation</keyword>
<organism evidence="9 10">
    <name type="scientific">Turneriella parva (strain ATCC BAA-1111 / DSM 21527 / NCTC 11395 / H)</name>
    <name type="common">Leptospira parva</name>
    <dbReference type="NCBI Taxonomy" id="869212"/>
    <lineage>
        <taxon>Bacteria</taxon>
        <taxon>Pseudomonadati</taxon>
        <taxon>Spirochaetota</taxon>
        <taxon>Spirochaetia</taxon>
        <taxon>Leptospirales</taxon>
        <taxon>Leptospiraceae</taxon>
        <taxon>Turneriella</taxon>
    </lineage>
</organism>
<dbReference type="Gene3D" id="3.30.70.980">
    <property type="match status" value="2"/>
</dbReference>
<dbReference type="GO" id="GO:0006355">
    <property type="term" value="P:regulation of DNA-templated transcription"/>
    <property type="evidence" value="ECO:0007669"/>
    <property type="project" value="UniProtKB-UniRule"/>
</dbReference>